<dbReference type="PANTHER" id="PTHR30535">
    <property type="entry name" value="VITAMIN B12-BINDING PROTEIN"/>
    <property type="match status" value="1"/>
</dbReference>
<dbReference type="SUPFAM" id="SSF53807">
    <property type="entry name" value="Helical backbone' metal receptor"/>
    <property type="match status" value="1"/>
</dbReference>
<proteinExistence type="predicted"/>
<dbReference type="PROSITE" id="PS50983">
    <property type="entry name" value="FE_B12_PBP"/>
    <property type="match status" value="1"/>
</dbReference>
<feature type="domain" description="Fe/B12 periplasmic-binding" evidence="2">
    <location>
        <begin position="42"/>
        <end position="300"/>
    </location>
</feature>
<protein>
    <submittedName>
        <fullName evidence="3">ABC transporter substrate-binding protein</fullName>
    </submittedName>
</protein>
<dbReference type="AlphaFoldDB" id="A0A4Y5YBV0"/>
<evidence type="ECO:0000256" key="1">
    <source>
        <dbReference type="SAM" id="SignalP"/>
    </source>
</evidence>
<dbReference type="KEGG" id="spol:FH971_03740"/>
<reference evidence="3 4" key="1">
    <citation type="submission" date="2019-06" db="EMBL/GenBank/DDBJ databases">
        <title>The genome of Shewanella sp. SM1901.</title>
        <authorList>
            <person name="Cha Q."/>
        </authorList>
    </citation>
    <scope>NUCLEOTIDE SEQUENCE [LARGE SCALE GENOMIC DNA]</scope>
    <source>
        <strain evidence="3 4">SM1901</strain>
    </source>
</reference>
<evidence type="ECO:0000313" key="4">
    <source>
        <dbReference type="Proteomes" id="UP000319809"/>
    </source>
</evidence>
<dbReference type="Gene3D" id="1.20.58.2180">
    <property type="match status" value="1"/>
</dbReference>
<dbReference type="InterPro" id="IPR002491">
    <property type="entry name" value="ABC_transptr_periplasmic_BD"/>
</dbReference>
<dbReference type="InterPro" id="IPR050902">
    <property type="entry name" value="ABC_Transporter_SBP"/>
</dbReference>
<feature type="chain" id="PRO_5021490922" evidence="1">
    <location>
        <begin position="22"/>
        <end position="332"/>
    </location>
</feature>
<dbReference type="PANTHER" id="PTHR30535:SF34">
    <property type="entry name" value="MOLYBDATE-BINDING PROTEIN MOLA"/>
    <property type="match status" value="1"/>
</dbReference>
<feature type="signal peptide" evidence="1">
    <location>
        <begin position="1"/>
        <end position="21"/>
    </location>
</feature>
<gene>
    <name evidence="3" type="ORF">FH971_03740</name>
</gene>
<accession>A0A4Y5YBV0</accession>
<dbReference type="Gene3D" id="3.40.50.1980">
    <property type="entry name" value="Nitrogenase molybdenum iron protein domain"/>
    <property type="match status" value="2"/>
</dbReference>
<dbReference type="EMBL" id="CP041036">
    <property type="protein sequence ID" value="QDE30164.1"/>
    <property type="molecule type" value="Genomic_DNA"/>
</dbReference>
<sequence length="332" mass="36219">MPNILFSIVAILLCGLSSVSAAPIHLIDQQGREVVLQKPAERIVSTFTPANLFSLSLGLADKLVGIGGMTKNSPFINKQLGNRELSVVGSRSAGTSLETIIALNPDLVLVFGKKDGYRLADRLTSLGIACLIIQPETFSEAQQVLDLLAKATGTQDKAAQIAAENKRLENIINTGLTALTKEQRLRAYYVNSSDLYRTASEKMFQHQLMTIAGVDNVAKNIPGFYPKVNVEQLLIWQPQILVRESNDSSKVDEQLAQSLVSPLSKLPQIMLPKGSFWDMPSPMAMAGALYIAVNAYPEQFKNVDVNAEIARFYQVAFGDECLSPLQSMSTCL</sequence>
<name>A0A4Y5YBV0_9GAMM</name>
<evidence type="ECO:0000313" key="3">
    <source>
        <dbReference type="EMBL" id="QDE30164.1"/>
    </source>
</evidence>
<dbReference type="Pfam" id="PF01497">
    <property type="entry name" value="Peripla_BP_2"/>
    <property type="match status" value="1"/>
</dbReference>
<keyword evidence="4" id="KW-1185">Reference proteome</keyword>
<dbReference type="RefSeq" id="WP_140233414.1">
    <property type="nucleotide sequence ID" value="NZ_CP041036.1"/>
</dbReference>
<dbReference type="GO" id="GO:0071281">
    <property type="term" value="P:cellular response to iron ion"/>
    <property type="evidence" value="ECO:0007669"/>
    <property type="project" value="TreeGrafter"/>
</dbReference>
<evidence type="ECO:0000259" key="2">
    <source>
        <dbReference type="PROSITE" id="PS50983"/>
    </source>
</evidence>
<organism evidence="3 4">
    <name type="scientific">Shewanella polaris</name>
    <dbReference type="NCBI Taxonomy" id="2588449"/>
    <lineage>
        <taxon>Bacteria</taxon>
        <taxon>Pseudomonadati</taxon>
        <taxon>Pseudomonadota</taxon>
        <taxon>Gammaproteobacteria</taxon>
        <taxon>Alteromonadales</taxon>
        <taxon>Shewanellaceae</taxon>
        <taxon>Shewanella</taxon>
    </lineage>
</organism>
<dbReference type="Proteomes" id="UP000319809">
    <property type="component" value="Chromosome"/>
</dbReference>
<keyword evidence="1" id="KW-0732">Signal</keyword>